<reference evidence="2" key="1">
    <citation type="journal article" date="2012" name="Proc. Natl. Acad. Sci. U.S.A.">
        <title>Antigenic diversity is generated by distinct evolutionary mechanisms in African trypanosome species.</title>
        <authorList>
            <person name="Jackson A.P."/>
            <person name="Berry A."/>
            <person name="Aslett M."/>
            <person name="Allison H.C."/>
            <person name="Burton P."/>
            <person name="Vavrova-Anderson J."/>
            <person name="Brown R."/>
            <person name="Browne H."/>
            <person name="Corton N."/>
            <person name="Hauser H."/>
            <person name="Gamble J."/>
            <person name="Gilderthorp R."/>
            <person name="Marcello L."/>
            <person name="McQuillan J."/>
            <person name="Otto T.D."/>
            <person name="Quail M.A."/>
            <person name="Sanders M.J."/>
            <person name="van Tonder A."/>
            <person name="Ginger M.L."/>
            <person name="Field M.C."/>
            <person name="Barry J.D."/>
            <person name="Hertz-Fowler C."/>
            <person name="Berriman M."/>
        </authorList>
    </citation>
    <scope>NUCLEOTIDE SEQUENCE</scope>
    <source>
        <strain evidence="2">IL3000</strain>
    </source>
</reference>
<feature type="compositionally biased region" description="Basic residues" evidence="1">
    <location>
        <begin position="93"/>
        <end position="102"/>
    </location>
</feature>
<organism evidence="2">
    <name type="scientific">Trypanosoma congolense (strain IL3000)</name>
    <dbReference type="NCBI Taxonomy" id="1068625"/>
    <lineage>
        <taxon>Eukaryota</taxon>
        <taxon>Discoba</taxon>
        <taxon>Euglenozoa</taxon>
        <taxon>Kinetoplastea</taxon>
        <taxon>Metakinetoplastina</taxon>
        <taxon>Trypanosomatida</taxon>
        <taxon>Trypanosomatidae</taxon>
        <taxon>Trypanosoma</taxon>
        <taxon>Nannomonas</taxon>
    </lineage>
</organism>
<evidence type="ECO:0000256" key="1">
    <source>
        <dbReference type="SAM" id="MobiDB-lite"/>
    </source>
</evidence>
<dbReference type="EMBL" id="HE575324">
    <property type="protein sequence ID" value="CCC95009.1"/>
    <property type="molecule type" value="Genomic_DNA"/>
</dbReference>
<feature type="region of interest" description="Disordered" evidence="1">
    <location>
        <begin position="89"/>
        <end position="248"/>
    </location>
</feature>
<dbReference type="VEuPathDB" id="TriTrypDB:TcIL3000.11.4140"/>
<name>G0V039_TRYCI</name>
<proteinExistence type="predicted"/>
<protein>
    <submittedName>
        <fullName evidence="2">Uncharacterized protein</fullName>
    </submittedName>
</protein>
<dbReference type="AlphaFoldDB" id="G0V039"/>
<feature type="compositionally biased region" description="Basic and acidic residues" evidence="1">
    <location>
        <begin position="182"/>
        <end position="192"/>
    </location>
</feature>
<gene>
    <name evidence="2" type="ORF">TCIL3000_11_4140</name>
</gene>
<sequence>MRASQKILRSASRISGVVLPWRARPQYISESSDREWTLLQWTLSTIVWPKPGELMETVAHLHCRHAIHDVEDPIAALQRKRYLEERRMMNQARARRDRKHSKKGENAKKAVESRGKMIGETKKPVSRAADTPESPQKREKRSTRKIPAGEGKAPPLVEEGGKLSGTTRGTKYPCVVTPQPPKGKEGGSERPRVGSGREGTGSNSSRRKAEAIGNAAVCDPPELVVNSSIVDGRDTNLPRSGGRCGKRD</sequence>
<accession>G0V039</accession>
<evidence type="ECO:0000313" key="2">
    <source>
        <dbReference type="EMBL" id="CCC95009.1"/>
    </source>
</evidence>
<feature type="compositionally biased region" description="Basic and acidic residues" evidence="1">
    <location>
        <begin position="103"/>
        <end position="123"/>
    </location>
</feature>